<gene>
    <name evidence="1" type="ORF">NCTC12195_03352</name>
</gene>
<dbReference type="AlphaFoldDB" id="A0A380FIS6"/>
<name>A0A380FIS6_STAGA</name>
<reference evidence="1 2" key="1">
    <citation type="submission" date="2018-06" db="EMBL/GenBank/DDBJ databases">
        <authorList>
            <consortium name="Pathogen Informatics"/>
            <person name="Doyle S."/>
        </authorList>
    </citation>
    <scope>NUCLEOTIDE SEQUENCE [LARGE SCALE GENOMIC DNA]</scope>
    <source>
        <strain evidence="1 2">NCTC12195</strain>
    </source>
</reference>
<evidence type="ECO:0000313" key="1">
    <source>
        <dbReference type="EMBL" id="SUM33875.1"/>
    </source>
</evidence>
<dbReference type="Proteomes" id="UP000255277">
    <property type="component" value="Unassembled WGS sequence"/>
</dbReference>
<sequence>MYSHCTFTLTFEDRYTNDCVEYQIDVGETELKLDYEAIDQIVSKSKTVVDLFINIKEEDTIVRKEKIRYRTVNYKKDAFFSQHVFDSINERVFYLSTITHSKI</sequence>
<protein>
    <submittedName>
        <fullName evidence="1">Galactosamine-containing minor teichoic acid biosynthesis protein</fullName>
    </submittedName>
</protein>
<evidence type="ECO:0000313" key="2">
    <source>
        <dbReference type="Proteomes" id="UP000255277"/>
    </source>
</evidence>
<organism evidence="1 2">
    <name type="scientific">Staphylococcus gallinarum</name>
    <dbReference type="NCBI Taxonomy" id="1293"/>
    <lineage>
        <taxon>Bacteria</taxon>
        <taxon>Bacillati</taxon>
        <taxon>Bacillota</taxon>
        <taxon>Bacilli</taxon>
        <taxon>Bacillales</taxon>
        <taxon>Staphylococcaceae</taxon>
        <taxon>Staphylococcus</taxon>
    </lineage>
</organism>
<accession>A0A380FIS6</accession>
<proteinExistence type="predicted"/>
<dbReference type="EMBL" id="UHDK01000001">
    <property type="protein sequence ID" value="SUM33875.1"/>
    <property type="molecule type" value="Genomic_DNA"/>
</dbReference>